<dbReference type="AlphaFoldDB" id="A0A1J9QBB1"/>
<gene>
    <name evidence="2" type="ORF">ACJ73_03283</name>
</gene>
<comment type="caution">
    <text evidence="2">The sequence shown here is derived from an EMBL/GenBank/DDBJ whole genome shotgun (WGS) entry which is preliminary data.</text>
</comment>
<proteinExistence type="predicted"/>
<evidence type="ECO:0000313" key="3">
    <source>
        <dbReference type="Proteomes" id="UP000242791"/>
    </source>
</evidence>
<organism evidence="2 3">
    <name type="scientific">Blastomyces percursus</name>
    <dbReference type="NCBI Taxonomy" id="1658174"/>
    <lineage>
        <taxon>Eukaryota</taxon>
        <taxon>Fungi</taxon>
        <taxon>Dikarya</taxon>
        <taxon>Ascomycota</taxon>
        <taxon>Pezizomycotina</taxon>
        <taxon>Eurotiomycetes</taxon>
        <taxon>Eurotiomycetidae</taxon>
        <taxon>Onygenales</taxon>
        <taxon>Ajellomycetaceae</taxon>
        <taxon>Blastomyces</taxon>
    </lineage>
</organism>
<feature type="region of interest" description="Disordered" evidence="1">
    <location>
        <begin position="54"/>
        <end position="83"/>
    </location>
</feature>
<name>A0A1J9QBB1_9EURO</name>
<evidence type="ECO:0000256" key="1">
    <source>
        <dbReference type="SAM" id="MobiDB-lite"/>
    </source>
</evidence>
<accession>A0A1J9QBB1</accession>
<dbReference type="VEuPathDB" id="FungiDB:ACJ73_03283"/>
<reference evidence="2 3" key="1">
    <citation type="submission" date="2015-08" db="EMBL/GenBank/DDBJ databases">
        <title>Emmonsia species relationships and genome sequence.</title>
        <authorList>
            <person name="Cuomo C.A."/>
            <person name="Schwartz I.S."/>
            <person name="Kenyon C."/>
            <person name="De Hoog G.S."/>
            <person name="Govender N.P."/>
            <person name="Botha A."/>
            <person name="Moreno L."/>
            <person name="De Vries M."/>
            <person name="Munoz J.F."/>
            <person name="Stielow J.B."/>
        </authorList>
    </citation>
    <scope>NUCLEOTIDE SEQUENCE [LARGE SCALE GENOMIC DNA]</scope>
    <source>
        <strain evidence="2 3">EI222</strain>
    </source>
</reference>
<keyword evidence="3" id="KW-1185">Reference proteome</keyword>
<feature type="compositionally biased region" description="Polar residues" evidence="1">
    <location>
        <begin position="54"/>
        <end position="70"/>
    </location>
</feature>
<evidence type="ECO:0000313" key="2">
    <source>
        <dbReference type="EMBL" id="OJD25346.1"/>
    </source>
</evidence>
<protein>
    <submittedName>
        <fullName evidence="2">Uncharacterized protein</fullName>
    </submittedName>
</protein>
<dbReference type="Proteomes" id="UP000242791">
    <property type="component" value="Unassembled WGS sequence"/>
</dbReference>
<dbReference type="EMBL" id="LGTZ01000390">
    <property type="protein sequence ID" value="OJD25346.1"/>
    <property type="molecule type" value="Genomic_DNA"/>
</dbReference>
<sequence>MTYYLDSTDGRATGGSAYRKNIDVMITSWTGLDKPGSMAGMMMKLIRSEVRSWIQHSHTPTNPGSQQKDTNLPLEPGWVVEAK</sequence>